<keyword evidence="1" id="KW-0732">Signal</keyword>
<accession>A0ABS7JUE4</accession>
<proteinExistence type="predicted"/>
<keyword evidence="3" id="KW-1185">Reference proteome</keyword>
<dbReference type="RefSeq" id="WP_221602367.1">
    <property type="nucleotide sequence ID" value="NZ_CAXPSY010000013.1"/>
</dbReference>
<protein>
    <submittedName>
        <fullName evidence="2">UrcA family protein</fullName>
    </submittedName>
</protein>
<gene>
    <name evidence="2" type="ORF">K3181_07460</name>
</gene>
<evidence type="ECO:0000256" key="1">
    <source>
        <dbReference type="SAM" id="SignalP"/>
    </source>
</evidence>
<feature type="signal peptide" evidence="1">
    <location>
        <begin position="1"/>
        <end position="22"/>
    </location>
</feature>
<evidence type="ECO:0000313" key="3">
    <source>
        <dbReference type="Proteomes" id="UP000782554"/>
    </source>
</evidence>
<dbReference type="EMBL" id="JAIGNU010000001">
    <property type="protein sequence ID" value="MBX7501275.1"/>
    <property type="molecule type" value="Genomic_DNA"/>
</dbReference>
<dbReference type="Proteomes" id="UP000782554">
    <property type="component" value="Unassembled WGS sequence"/>
</dbReference>
<comment type="caution">
    <text evidence="2">The sequence shown here is derived from an EMBL/GenBank/DDBJ whole genome shotgun (WGS) entry which is preliminary data.</text>
</comment>
<evidence type="ECO:0000313" key="2">
    <source>
        <dbReference type="EMBL" id="MBX7501275.1"/>
    </source>
</evidence>
<sequence>MKTTLAILAAAGLALSATTAQAKSVLVTYDDLDLGSVAGQNVLTQRIDKAAREVCGHKRGGTRNLRFDMETRACFEKAKASAGAEMAARVNDEALGG</sequence>
<dbReference type="NCBIfam" id="TIGR04433">
    <property type="entry name" value="UrcA_uranyl"/>
    <property type="match status" value="1"/>
</dbReference>
<organism evidence="2 3">
    <name type="scientific">Qipengyuania mesophila</name>
    <dbReference type="NCBI Taxonomy" id="2867246"/>
    <lineage>
        <taxon>Bacteria</taxon>
        <taxon>Pseudomonadati</taxon>
        <taxon>Pseudomonadota</taxon>
        <taxon>Alphaproteobacteria</taxon>
        <taxon>Sphingomonadales</taxon>
        <taxon>Erythrobacteraceae</taxon>
        <taxon>Qipengyuania</taxon>
    </lineage>
</organism>
<dbReference type="InterPro" id="IPR030972">
    <property type="entry name" value="UrcA_uranyl"/>
</dbReference>
<feature type="chain" id="PRO_5046622782" evidence="1">
    <location>
        <begin position="23"/>
        <end position="97"/>
    </location>
</feature>
<reference evidence="2 3" key="1">
    <citation type="submission" date="2021-08" db="EMBL/GenBank/DDBJ databases">
        <title>Comparative Genomics Analysis of the Genus Qipengyuania Reveals Extensive Genetic Diversity and Metabolic Versatility, Including the Description of Fifteen Novel Species.</title>
        <authorList>
            <person name="Liu Y."/>
        </authorList>
    </citation>
    <scope>NUCLEOTIDE SEQUENCE [LARGE SCALE GENOMIC DNA]</scope>
    <source>
        <strain evidence="2 3">YG27</strain>
    </source>
</reference>
<name>A0ABS7JUE4_9SPHN</name>